<dbReference type="GO" id="GO:0032153">
    <property type="term" value="C:cell division site"/>
    <property type="evidence" value="ECO:0007669"/>
    <property type="project" value="UniProtKB-UniRule"/>
</dbReference>
<keyword evidence="4 5" id="KW-0131">Cell cycle</keyword>
<accession>A0A9Q6Z0Z7</accession>
<comment type="subunit">
    <text evidence="5">Self-interacts. Interacts with FtsZ.</text>
</comment>
<dbReference type="Proteomes" id="UP000595373">
    <property type="component" value="Chromosome"/>
</dbReference>
<dbReference type="NCBIfam" id="TIGR01174">
    <property type="entry name" value="ftsA"/>
    <property type="match status" value="1"/>
</dbReference>
<dbReference type="FunFam" id="3.30.1490.110:FF:000001">
    <property type="entry name" value="Cell division protein FtsA"/>
    <property type="match status" value="1"/>
</dbReference>
<dbReference type="Pfam" id="PF02491">
    <property type="entry name" value="SHS2_FTSA"/>
    <property type="match status" value="1"/>
</dbReference>
<dbReference type="InterPro" id="IPR003494">
    <property type="entry name" value="SHS2_FtsA"/>
</dbReference>
<evidence type="ECO:0000259" key="7">
    <source>
        <dbReference type="SMART" id="SM00842"/>
    </source>
</evidence>
<dbReference type="OrthoDB" id="9810567at2"/>
<gene>
    <name evidence="5 8" type="primary">ftsA</name>
    <name evidence="8" type="ORF">JFL49_08220</name>
</gene>
<dbReference type="SUPFAM" id="SSF53067">
    <property type="entry name" value="Actin-like ATPase domain"/>
    <property type="match status" value="2"/>
</dbReference>
<dbReference type="InterPro" id="IPR050696">
    <property type="entry name" value="FtsA/MreB"/>
</dbReference>
<comment type="subcellular location">
    <subcellularLocation>
        <location evidence="5">Cell membrane</location>
        <topology evidence="5">Peripheral membrane protein</topology>
        <orientation evidence="5">Cytoplasmic side</orientation>
    </subcellularLocation>
    <text evidence="5">Localizes to the Z ring in an FtsZ-dependent manner. Targeted to the membrane through a conserved C-terminal amphipathic helix.</text>
</comment>
<dbReference type="Gene3D" id="3.30.420.40">
    <property type="match status" value="1"/>
</dbReference>
<dbReference type="Pfam" id="PF14450">
    <property type="entry name" value="FtsA"/>
    <property type="match status" value="1"/>
</dbReference>
<dbReference type="InterPro" id="IPR020823">
    <property type="entry name" value="Cell_div_FtsA"/>
</dbReference>
<comment type="function">
    <text evidence="5 6">Cell division protein that is involved in the assembly of the Z ring. May serve as a membrane anchor for the Z ring.</text>
</comment>
<dbReference type="GO" id="GO:0043093">
    <property type="term" value="P:FtsZ-dependent cytokinesis"/>
    <property type="evidence" value="ECO:0007669"/>
    <property type="project" value="UniProtKB-UniRule"/>
</dbReference>
<evidence type="ECO:0000313" key="9">
    <source>
        <dbReference type="Proteomes" id="UP000595373"/>
    </source>
</evidence>
<dbReference type="HAMAP" id="MF_02033">
    <property type="entry name" value="FtsA"/>
    <property type="match status" value="1"/>
</dbReference>
<protein>
    <recommendedName>
        <fullName evidence="5 6">Cell division protein FtsA</fullName>
    </recommendedName>
</protein>
<name>A0A9Q6Z0Z7_HISSO</name>
<dbReference type="PANTHER" id="PTHR32432:SF4">
    <property type="entry name" value="CELL DIVISION PROTEIN FTSA"/>
    <property type="match status" value="1"/>
</dbReference>
<keyword evidence="1 5" id="KW-1003">Cell membrane</keyword>
<reference evidence="8 9" key="1">
    <citation type="submission" date="2020-12" db="EMBL/GenBank/DDBJ databases">
        <title>ASc-MMNZ-VFA-070.</title>
        <authorList>
            <person name="Schryvers A."/>
            <person name="Mostafa Nazari M."/>
            <person name="Farshchi Andisi V."/>
            <person name="Timsit E."/>
            <person name="Walter Morck D."/>
        </authorList>
    </citation>
    <scope>NUCLEOTIDE SEQUENCE [LARGE SCALE GENOMIC DNA]</scope>
    <source>
        <strain evidence="8 9">ASc-MMNZ-VFA-070</strain>
    </source>
</reference>
<comment type="similarity">
    <text evidence="5 6">Belongs to the FtsA/MreB family.</text>
</comment>
<dbReference type="InterPro" id="IPR043129">
    <property type="entry name" value="ATPase_NBD"/>
</dbReference>
<dbReference type="PIRSF" id="PIRSF003101">
    <property type="entry name" value="FtsA"/>
    <property type="match status" value="1"/>
</dbReference>
<dbReference type="GO" id="GO:0009898">
    <property type="term" value="C:cytoplasmic side of plasma membrane"/>
    <property type="evidence" value="ECO:0007669"/>
    <property type="project" value="UniProtKB-UniRule"/>
</dbReference>
<evidence type="ECO:0000313" key="8">
    <source>
        <dbReference type="EMBL" id="QQF82036.1"/>
    </source>
</evidence>
<dbReference type="EMBL" id="CP066558">
    <property type="protein sequence ID" value="QQF82036.1"/>
    <property type="molecule type" value="Genomic_DNA"/>
</dbReference>
<evidence type="ECO:0000256" key="3">
    <source>
        <dbReference type="ARBA" id="ARBA00023136"/>
    </source>
</evidence>
<dbReference type="CDD" id="cd24048">
    <property type="entry name" value="ASKHA_NBD_FtsA"/>
    <property type="match status" value="1"/>
</dbReference>
<feature type="domain" description="SHS2" evidence="7">
    <location>
        <begin position="10"/>
        <end position="196"/>
    </location>
</feature>
<keyword evidence="2 5" id="KW-0132">Cell division</keyword>
<evidence type="ECO:0000256" key="1">
    <source>
        <dbReference type="ARBA" id="ARBA00022475"/>
    </source>
</evidence>
<evidence type="ECO:0000256" key="5">
    <source>
        <dbReference type="HAMAP-Rule" id="MF_02033"/>
    </source>
</evidence>
<dbReference type="SMART" id="SM00842">
    <property type="entry name" value="FtsA"/>
    <property type="match status" value="1"/>
</dbReference>
<proteinExistence type="inferred from homology"/>
<dbReference type="AlphaFoldDB" id="A0A9Q6Z0Z7"/>
<dbReference type="RefSeq" id="WP_075294390.1">
    <property type="nucleotide sequence ID" value="NZ_CP018802.1"/>
</dbReference>
<evidence type="ECO:0000256" key="2">
    <source>
        <dbReference type="ARBA" id="ARBA00022618"/>
    </source>
</evidence>
<dbReference type="PANTHER" id="PTHR32432">
    <property type="entry name" value="CELL DIVISION PROTEIN FTSA-RELATED"/>
    <property type="match status" value="1"/>
</dbReference>
<evidence type="ECO:0000256" key="6">
    <source>
        <dbReference type="PIRNR" id="PIRNR003101"/>
    </source>
</evidence>
<evidence type="ECO:0000256" key="4">
    <source>
        <dbReference type="ARBA" id="ARBA00023306"/>
    </source>
</evidence>
<dbReference type="Gene3D" id="3.30.1490.110">
    <property type="match status" value="1"/>
</dbReference>
<dbReference type="NCBIfam" id="NF007009">
    <property type="entry name" value="PRK09472.1"/>
    <property type="match status" value="1"/>
</dbReference>
<organism evidence="8 9">
    <name type="scientific">Histophilus somni</name>
    <name type="common">Haemophilus somnus</name>
    <dbReference type="NCBI Taxonomy" id="731"/>
    <lineage>
        <taxon>Bacteria</taxon>
        <taxon>Pseudomonadati</taxon>
        <taxon>Pseudomonadota</taxon>
        <taxon>Gammaproteobacteria</taxon>
        <taxon>Pasteurellales</taxon>
        <taxon>Pasteurellaceae</taxon>
        <taxon>Histophilus</taxon>
    </lineage>
</organism>
<keyword evidence="9" id="KW-1185">Reference proteome</keyword>
<sequence length="424" mass="45706">MARIVEDKIFVGLEVGTSKVVAVVGELLPDGVVNVLGAGSCPSKGIDKGSITDLNAVVTSIQRAIDSTEAVADSQIFSVTLAITGEHIQSLNENGFVPIAEEEVTQEEVEAALHTASSVRIGDGLALLHIIPQEFAVDKQVNIKDPLGLQGVRLSAQAHLIACHQDWLNNLKKAVERCKLKVNKVVYSGYASSQAVLTEDEKELGVCLIDFGAGTMDIVVYTNGFIRFSKVIPYAGNRVTDDIAYACATSRTEAESIKVAYGSAVSPPLDPLDKKIEVASIGGRAPRVISKEQLSIITSARYAELLGVVKSELDQLKYQLENKQIKFELIAGIVITGGGAQIEGLRECATQVFGSQVRIGVPLNITGLTDYVNKPQYSTVVGLLHHHNNDFEDILSESETETDGVGKKFWNICKKVVNKVRSEF</sequence>
<keyword evidence="3 5" id="KW-0472">Membrane</keyword>